<proteinExistence type="inferred from homology"/>
<dbReference type="PIRSF" id="PIRSF000097">
    <property type="entry name" value="AKR"/>
    <property type="match status" value="1"/>
</dbReference>
<dbReference type="Pfam" id="PF00248">
    <property type="entry name" value="Aldo_ket_red"/>
    <property type="match status" value="1"/>
</dbReference>
<dbReference type="RefSeq" id="WP_058861480.1">
    <property type="nucleotide sequence ID" value="NZ_LPXO01000003.1"/>
</dbReference>
<dbReference type="STRING" id="1685382.AVJ23_07175"/>
<dbReference type="PANTHER" id="PTHR43827:SF3">
    <property type="entry name" value="NADP-DEPENDENT OXIDOREDUCTASE DOMAIN-CONTAINING PROTEIN"/>
    <property type="match status" value="1"/>
</dbReference>
<keyword evidence="2" id="KW-0521">NADP</keyword>
<reference evidence="8 9" key="1">
    <citation type="submission" date="2015-12" db="EMBL/GenBank/DDBJ databases">
        <authorList>
            <person name="Shamseldin A."/>
            <person name="Moawad H."/>
            <person name="Abd El-Rahim W.M."/>
            <person name="Sadowsky M.J."/>
        </authorList>
    </citation>
    <scope>NUCLEOTIDE SEQUENCE [LARGE SCALE GENOMIC DNA]</scope>
    <source>
        <strain evidence="8 9">SJ5A-1</strain>
    </source>
</reference>
<evidence type="ECO:0000256" key="2">
    <source>
        <dbReference type="ARBA" id="ARBA00022857"/>
    </source>
</evidence>
<evidence type="ECO:0000256" key="1">
    <source>
        <dbReference type="ARBA" id="ARBA00007905"/>
    </source>
</evidence>
<dbReference type="PROSITE" id="PS00063">
    <property type="entry name" value="ALDOKETO_REDUCTASE_3"/>
    <property type="match status" value="1"/>
</dbReference>
<dbReference type="SUPFAM" id="SSF51430">
    <property type="entry name" value="NAD(P)-linked oxidoreductase"/>
    <property type="match status" value="1"/>
</dbReference>
<comment type="similarity">
    <text evidence="1">Belongs to the aldo/keto reductase family.</text>
</comment>
<dbReference type="AlphaFoldDB" id="A0A0W7WLQ7"/>
<keyword evidence="9" id="KW-1185">Reference proteome</keyword>
<evidence type="ECO:0000313" key="8">
    <source>
        <dbReference type="EMBL" id="KUF11534.1"/>
    </source>
</evidence>
<dbReference type="PROSITE" id="PS00798">
    <property type="entry name" value="ALDOKETO_REDUCTASE_1"/>
    <property type="match status" value="1"/>
</dbReference>
<feature type="active site" description="Proton donor" evidence="4">
    <location>
        <position position="47"/>
    </location>
</feature>
<dbReference type="InterPro" id="IPR018170">
    <property type="entry name" value="Aldo/ket_reductase_CS"/>
</dbReference>
<dbReference type="Proteomes" id="UP000054396">
    <property type="component" value="Unassembled WGS sequence"/>
</dbReference>
<dbReference type="Gene3D" id="3.20.20.100">
    <property type="entry name" value="NADP-dependent oxidoreductase domain"/>
    <property type="match status" value="1"/>
</dbReference>
<keyword evidence="3" id="KW-0560">Oxidoreductase</keyword>
<evidence type="ECO:0000259" key="7">
    <source>
        <dbReference type="Pfam" id="PF00248"/>
    </source>
</evidence>
<protein>
    <submittedName>
        <fullName evidence="8">2,5-didehydrogluconate reductase</fullName>
    </submittedName>
</protein>
<accession>A0A0W7WLQ7</accession>
<feature type="site" description="Lowers pKa of active site Tyr" evidence="6">
    <location>
        <position position="72"/>
    </location>
</feature>
<sequence>MTIKPIGPAAIPNLGLGTFKMPEGETRDIVAAALAEGYRHIDTAQAYGNEEEVGAGIRAADVPRDQVFVTTKILPEHFAAGDFRAAAERSLAALDTDYIDLLLLHWPSRTIPLSETLPVLDALIAEGKVRFGGVSNFTIAQLKESESTLEAPLAANQIELHPFLDQSKLLAHMGARNIPFEAYSPLAQGAVMDNETLKEIAHAHGTTPAAISVAWLLAKPLGVAIPKTAKTSRLAGNLAAAEISLTDDEIARIDALARPDGRIVSPDGLAPDWD</sequence>
<evidence type="ECO:0000256" key="5">
    <source>
        <dbReference type="PIRSR" id="PIRSR000097-2"/>
    </source>
</evidence>
<evidence type="ECO:0000313" key="9">
    <source>
        <dbReference type="Proteomes" id="UP000054396"/>
    </source>
</evidence>
<dbReference type="InterPro" id="IPR023210">
    <property type="entry name" value="NADP_OxRdtase_dom"/>
</dbReference>
<organism evidence="8 9">
    <name type="scientific">Pseudoponticoccus marisrubri</name>
    <dbReference type="NCBI Taxonomy" id="1685382"/>
    <lineage>
        <taxon>Bacteria</taxon>
        <taxon>Pseudomonadati</taxon>
        <taxon>Pseudomonadota</taxon>
        <taxon>Alphaproteobacteria</taxon>
        <taxon>Rhodobacterales</taxon>
        <taxon>Roseobacteraceae</taxon>
        <taxon>Pseudoponticoccus</taxon>
    </lineage>
</organism>
<comment type="caution">
    <text evidence="8">The sequence shown here is derived from an EMBL/GenBank/DDBJ whole genome shotgun (WGS) entry which is preliminary data.</text>
</comment>
<evidence type="ECO:0000256" key="6">
    <source>
        <dbReference type="PIRSR" id="PIRSR000097-3"/>
    </source>
</evidence>
<feature type="binding site" evidence="5">
    <location>
        <position position="105"/>
    </location>
    <ligand>
        <name>substrate</name>
    </ligand>
</feature>
<gene>
    <name evidence="8" type="ORF">AVJ23_07175</name>
</gene>
<dbReference type="InterPro" id="IPR036812">
    <property type="entry name" value="NAD(P)_OxRdtase_dom_sf"/>
</dbReference>
<feature type="domain" description="NADP-dependent oxidoreductase" evidence="7">
    <location>
        <begin position="14"/>
        <end position="257"/>
    </location>
</feature>
<dbReference type="OrthoDB" id="9768793at2"/>
<dbReference type="InterPro" id="IPR020471">
    <property type="entry name" value="AKR"/>
</dbReference>
<evidence type="ECO:0000256" key="4">
    <source>
        <dbReference type="PIRSR" id="PIRSR000097-1"/>
    </source>
</evidence>
<dbReference type="GO" id="GO:0016616">
    <property type="term" value="F:oxidoreductase activity, acting on the CH-OH group of donors, NAD or NADP as acceptor"/>
    <property type="evidence" value="ECO:0007669"/>
    <property type="project" value="UniProtKB-ARBA"/>
</dbReference>
<dbReference type="EMBL" id="LPXO01000003">
    <property type="protein sequence ID" value="KUF11534.1"/>
    <property type="molecule type" value="Genomic_DNA"/>
</dbReference>
<evidence type="ECO:0000256" key="3">
    <source>
        <dbReference type="ARBA" id="ARBA00023002"/>
    </source>
</evidence>
<dbReference type="PRINTS" id="PR00069">
    <property type="entry name" value="ALDKETRDTASE"/>
</dbReference>
<name>A0A0W7WLQ7_9RHOB</name>
<dbReference type="PANTHER" id="PTHR43827">
    <property type="entry name" value="2,5-DIKETO-D-GLUCONIC ACID REDUCTASE"/>
    <property type="match status" value="1"/>
</dbReference>